<name>A0ABW5DMV4_9PROT</name>
<reference evidence="3" key="1">
    <citation type="journal article" date="2019" name="Int. J. Syst. Evol. Microbiol.">
        <title>The Global Catalogue of Microorganisms (GCM) 10K type strain sequencing project: providing services to taxonomists for standard genome sequencing and annotation.</title>
        <authorList>
            <consortium name="The Broad Institute Genomics Platform"/>
            <consortium name="The Broad Institute Genome Sequencing Center for Infectious Disease"/>
            <person name="Wu L."/>
            <person name="Ma J."/>
        </authorList>
    </citation>
    <scope>NUCLEOTIDE SEQUENCE [LARGE SCALE GENOMIC DNA]</scope>
    <source>
        <strain evidence="3">CGMCC 1.19062</strain>
    </source>
</reference>
<organism evidence="2 3">
    <name type="scientific">Lacibacterium aquatile</name>
    <dbReference type="NCBI Taxonomy" id="1168082"/>
    <lineage>
        <taxon>Bacteria</taxon>
        <taxon>Pseudomonadati</taxon>
        <taxon>Pseudomonadota</taxon>
        <taxon>Alphaproteobacteria</taxon>
        <taxon>Rhodospirillales</taxon>
        <taxon>Rhodospirillaceae</taxon>
    </lineage>
</organism>
<accession>A0ABW5DMV4</accession>
<feature type="chain" id="PRO_5046912658" evidence="1">
    <location>
        <begin position="17"/>
        <end position="114"/>
    </location>
</feature>
<keyword evidence="1" id="KW-0732">Signal</keyword>
<evidence type="ECO:0000256" key="1">
    <source>
        <dbReference type="SAM" id="SignalP"/>
    </source>
</evidence>
<proteinExistence type="predicted"/>
<gene>
    <name evidence="2" type="ORF">ACFSM5_00170</name>
</gene>
<dbReference type="Proteomes" id="UP001597295">
    <property type="component" value="Unassembled WGS sequence"/>
</dbReference>
<feature type="signal peptide" evidence="1">
    <location>
        <begin position="1"/>
        <end position="16"/>
    </location>
</feature>
<dbReference type="EMBL" id="JBHUIP010000001">
    <property type="protein sequence ID" value="MFD2261284.1"/>
    <property type="molecule type" value="Genomic_DNA"/>
</dbReference>
<evidence type="ECO:0000313" key="2">
    <source>
        <dbReference type="EMBL" id="MFD2261284.1"/>
    </source>
</evidence>
<dbReference type="RefSeq" id="WP_379873836.1">
    <property type="nucleotide sequence ID" value="NZ_JBHUIP010000001.1"/>
</dbReference>
<evidence type="ECO:0000313" key="3">
    <source>
        <dbReference type="Proteomes" id="UP001597295"/>
    </source>
</evidence>
<keyword evidence="3" id="KW-1185">Reference proteome</keyword>
<protein>
    <submittedName>
        <fullName evidence="2">Uncharacterized protein</fullName>
    </submittedName>
</protein>
<comment type="caution">
    <text evidence="2">The sequence shown here is derived from an EMBL/GenBank/DDBJ whole genome shotgun (WGS) entry which is preliminary data.</text>
</comment>
<sequence length="114" mass="12593">MIRSLLFSFGTLMLMAAAPLPTRTPPSEAEIERLADRAAKGYFGDCNFVEPLAIQHDRDFVGYEVISSCGPNPISGHIAVNRFNGDVWELLSCQKIQRAQVKAGPPIRPECFND</sequence>